<keyword evidence="3" id="KW-1185">Reference proteome</keyword>
<feature type="compositionally biased region" description="Basic and acidic residues" evidence="1">
    <location>
        <begin position="137"/>
        <end position="152"/>
    </location>
</feature>
<organism evidence="2 3">
    <name type="scientific">Colletotrichum karsti</name>
    <dbReference type="NCBI Taxonomy" id="1095194"/>
    <lineage>
        <taxon>Eukaryota</taxon>
        <taxon>Fungi</taxon>
        <taxon>Dikarya</taxon>
        <taxon>Ascomycota</taxon>
        <taxon>Pezizomycotina</taxon>
        <taxon>Sordariomycetes</taxon>
        <taxon>Hypocreomycetidae</taxon>
        <taxon>Glomerellales</taxon>
        <taxon>Glomerellaceae</taxon>
        <taxon>Colletotrichum</taxon>
        <taxon>Colletotrichum boninense species complex</taxon>
    </lineage>
</organism>
<gene>
    <name evidence="2" type="ORF">CkaCkLH20_08980</name>
</gene>
<dbReference type="Proteomes" id="UP000781932">
    <property type="component" value="Unassembled WGS sequence"/>
</dbReference>
<feature type="region of interest" description="Disordered" evidence="1">
    <location>
        <begin position="53"/>
        <end position="73"/>
    </location>
</feature>
<sequence>MVAEREQSPSSTSAKQGSVTSNLESSSSSAAAARDFSAQRTQRLNAFLQDQAFDVGSGNGDDVGSRQIQHAREQRLKGLVASVDAHFQNVGADNASNNASDGASNNGGGGGSSSSSSSSSNDADTQMRRQPHGQYHARKDDDVRGTGEQFPK</sequence>
<feature type="compositionally biased region" description="Low complexity" evidence="1">
    <location>
        <begin position="18"/>
        <end position="38"/>
    </location>
</feature>
<evidence type="ECO:0000313" key="2">
    <source>
        <dbReference type="EMBL" id="KAF9873521.1"/>
    </source>
</evidence>
<comment type="caution">
    <text evidence="2">The sequence shown here is derived from an EMBL/GenBank/DDBJ whole genome shotgun (WGS) entry which is preliminary data.</text>
</comment>
<name>A0A9P6I242_9PEZI</name>
<dbReference type="GeneID" id="62164769"/>
<accession>A0A9P6I242</accession>
<feature type="region of interest" description="Disordered" evidence="1">
    <location>
        <begin position="91"/>
        <end position="152"/>
    </location>
</feature>
<feature type="region of interest" description="Disordered" evidence="1">
    <location>
        <begin position="1"/>
        <end position="38"/>
    </location>
</feature>
<proteinExistence type="predicted"/>
<evidence type="ECO:0000256" key="1">
    <source>
        <dbReference type="SAM" id="MobiDB-lite"/>
    </source>
</evidence>
<feature type="compositionally biased region" description="Low complexity" evidence="1">
    <location>
        <begin position="91"/>
        <end position="104"/>
    </location>
</feature>
<feature type="compositionally biased region" description="Low complexity" evidence="1">
    <location>
        <begin position="113"/>
        <end position="124"/>
    </location>
</feature>
<evidence type="ECO:0000313" key="3">
    <source>
        <dbReference type="Proteomes" id="UP000781932"/>
    </source>
</evidence>
<dbReference type="AlphaFoldDB" id="A0A9P6I242"/>
<protein>
    <submittedName>
        <fullName evidence="2">Uncharacterized protein</fullName>
    </submittedName>
</protein>
<feature type="compositionally biased region" description="Polar residues" evidence="1">
    <location>
        <begin position="8"/>
        <end position="17"/>
    </location>
</feature>
<reference evidence="2" key="1">
    <citation type="submission" date="2020-03" db="EMBL/GenBank/DDBJ databases">
        <authorList>
            <person name="He L."/>
        </authorList>
    </citation>
    <scope>NUCLEOTIDE SEQUENCE</scope>
    <source>
        <strain evidence="2">CkLH20</strain>
    </source>
</reference>
<reference evidence="2" key="2">
    <citation type="submission" date="2020-11" db="EMBL/GenBank/DDBJ databases">
        <title>Whole genome sequencing of Colletotrichum sp.</title>
        <authorList>
            <person name="Li H."/>
        </authorList>
    </citation>
    <scope>NUCLEOTIDE SEQUENCE</scope>
    <source>
        <strain evidence="2">CkLH20</strain>
    </source>
</reference>
<dbReference type="RefSeq" id="XP_038742982.1">
    <property type="nucleotide sequence ID" value="XM_038891695.1"/>
</dbReference>
<dbReference type="EMBL" id="JAATWM020000031">
    <property type="protein sequence ID" value="KAF9873521.1"/>
    <property type="molecule type" value="Genomic_DNA"/>
</dbReference>